<reference evidence="1" key="1">
    <citation type="journal article" date="2022" name="Int. J. Mol. Sci.">
        <title>Draft Genome of Tanacetum Coccineum: Genomic Comparison of Closely Related Tanacetum-Family Plants.</title>
        <authorList>
            <person name="Yamashiro T."/>
            <person name="Shiraishi A."/>
            <person name="Nakayama K."/>
            <person name="Satake H."/>
        </authorList>
    </citation>
    <scope>NUCLEOTIDE SEQUENCE</scope>
</reference>
<name>A0ABQ5DFW8_9ASTR</name>
<organism evidence="1 2">
    <name type="scientific">Tanacetum coccineum</name>
    <dbReference type="NCBI Taxonomy" id="301880"/>
    <lineage>
        <taxon>Eukaryota</taxon>
        <taxon>Viridiplantae</taxon>
        <taxon>Streptophyta</taxon>
        <taxon>Embryophyta</taxon>
        <taxon>Tracheophyta</taxon>
        <taxon>Spermatophyta</taxon>
        <taxon>Magnoliopsida</taxon>
        <taxon>eudicotyledons</taxon>
        <taxon>Gunneridae</taxon>
        <taxon>Pentapetalae</taxon>
        <taxon>asterids</taxon>
        <taxon>campanulids</taxon>
        <taxon>Asterales</taxon>
        <taxon>Asteraceae</taxon>
        <taxon>Asteroideae</taxon>
        <taxon>Anthemideae</taxon>
        <taxon>Anthemidinae</taxon>
        <taxon>Tanacetum</taxon>
    </lineage>
</organism>
<dbReference type="Proteomes" id="UP001151760">
    <property type="component" value="Unassembled WGS sequence"/>
</dbReference>
<keyword evidence="2" id="KW-1185">Reference proteome</keyword>
<dbReference type="EMBL" id="BQNB010015094">
    <property type="protein sequence ID" value="GJT35954.1"/>
    <property type="molecule type" value="Genomic_DNA"/>
</dbReference>
<reference evidence="1" key="2">
    <citation type="submission" date="2022-01" db="EMBL/GenBank/DDBJ databases">
        <authorList>
            <person name="Yamashiro T."/>
            <person name="Shiraishi A."/>
            <person name="Satake H."/>
            <person name="Nakayama K."/>
        </authorList>
    </citation>
    <scope>NUCLEOTIDE SEQUENCE</scope>
</reference>
<sequence>MVRYRRSNRTLEGKGHRRCLLWISKPARPGWSACIHQPRGILRSSRRLGRIASEMESILMGGDMSSYGSSWYWTYSSIRFYPSSSMREPKWNERIGRVSYGCPGICYCERFVPEAIFVSHDRGLV</sequence>
<evidence type="ECO:0000313" key="2">
    <source>
        <dbReference type="Proteomes" id="UP001151760"/>
    </source>
</evidence>
<protein>
    <submittedName>
        <fullName evidence="1">Uncharacterized protein</fullName>
    </submittedName>
</protein>
<proteinExistence type="predicted"/>
<comment type="caution">
    <text evidence="1">The sequence shown here is derived from an EMBL/GenBank/DDBJ whole genome shotgun (WGS) entry which is preliminary data.</text>
</comment>
<gene>
    <name evidence="1" type="ORF">Tco_0926373</name>
</gene>
<accession>A0ABQ5DFW8</accession>
<evidence type="ECO:0000313" key="1">
    <source>
        <dbReference type="EMBL" id="GJT35954.1"/>
    </source>
</evidence>